<name>A0A0A9H4W1_ARUDO</name>
<organism evidence="1">
    <name type="scientific">Arundo donax</name>
    <name type="common">Giant reed</name>
    <name type="synonym">Donax arundinaceus</name>
    <dbReference type="NCBI Taxonomy" id="35708"/>
    <lineage>
        <taxon>Eukaryota</taxon>
        <taxon>Viridiplantae</taxon>
        <taxon>Streptophyta</taxon>
        <taxon>Embryophyta</taxon>
        <taxon>Tracheophyta</taxon>
        <taxon>Spermatophyta</taxon>
        <taxon>Magnoliopsida</taxon>
        <taxon>Liliopsida</taxon>
        <taxon>Poales</taxon>
        <taxon>Poaceae</taxon>
        <taxon>PACMAD clade</taxon>
        <taxon>Arundinoideae</taxon>
        <taxon>Arundineae</taxon>
        <taxon>Arundo</taxon>
    </lineage>
</organism>
<dbReference type="AlphaFoldDB" id="A0A0A9H4W1"/>
<reference evidence="1" key="1">
    <citation type="submission" date="2014-09" db="EMBL/GenBank/DDBJ databases">
        <authorList>
            <person name="Magalhaes I.L.F."/>
            <person name="Oliveira U."/>
            <person name="Santos F.R."/>
            <person name="Vidigal T.H.D.A."/>
            <person name="Brescovit A.D."/>
            <person name="Santos A.J."/>
        </authorList>
    </citation>
    <scope>NUCLEOTIDE SEQUENCE</scope>
    <source>
        <tissue evidence="1">Shoot tissue taken approximately 20 cm above the soil surface</tissue>
    </source>
</reference>
<sequence length="40" mass="5005">MKVREITLLIKFYQVAWLVNLHRFSSKPRSKFFNNHIKQW</sequence>
<accession>A0A0A9H4W1</accession>
<reference evidence="1" key="2">
    <citation type="journal article" date="2015" name="Data Brief">
        <title>Shoot transcriptome of the giant reed, Arundo donax.</title>
        <authorList>
            <person name="Barrero R.A."/>
            <person name="Guerrero F.D."/>
            <person name="Moolhuijzen P."/>
            <person name="Goolsby J.A."/>
            <person name="Tidwell J."/>
            <person name="Bellgard S.E."/>
            <person name="Bellgard M.I."/>
        </authorList>
    </citation>
    <scope>NUCLEOTIDE SEQUENCE</scope>
    <source>
        <tissue evidence="1">Shoot tissue taken approximately 20 cm above the soil surface</tissue>
    </source>
</reference>
<evidence type="ECO:0000313" key="1">
    <source>
        <dbReference type="EMBL" id="JAE31787.1"/>
    </source>
</evidence>
<dbReference type="EMBL" id="GBRH01166109">
    <property type="protein sequence ID" value="JAE31787.1"/>
    <property type="molecule type" value="Transcribed_RNA"/>
</dbReference>
<proteinExistence type="predicted"/>
<protein>
    <submittedName>
        <fullName evidence="1">Uncharacterized protein</fullName>
    </submittedName>
</protein>